<organism evidence="5 6">
    <name type="scientific">Shewanella piezotolerans (strain WP3 / JCM 13877)</name>
    <dbReference type="NCBI Taxonomy" id="225849"/>
    <lineage>
        <taxon>Bacteria</taxon>
        <taxon>Pseudomonadati</taxon>
        <taxon>Pseudomonadota</taxon>
        <taxon>Gammaproteobacteria</taxon>
        <taxon>Alteromonadales</taxon>
        <taxon>Shewanellaceae</taxon>
        <taxon>Shewanella</taxon>
    </lineage>
</organism>
<dbReference type="Gene3D" id="2.40.30.170">
    <property type="match status" value="1"/>
</dbReference>
<dbReference type="Gene3D" id="2.40.50.100">
    <property type="match status" value="1"/>
</dbReference>
<evidence type="ECO:0000313" key="5">
    <source>
        <dbReference type="EMBL" id="ACJ29863.1"/>
    </source>
</evidence>
<keyword evidence="2" id="KW-0175">Coiled coil</keyword>
<evidence type="ECO:0000256" key="1">
    <source>
        <dbReference type="ARBA" id="ARBA00009477"/>
    </source>
</evidence>
<dbReference type="GO" id="GO:1990281">
    <property type="term" value="C:efflux pump complex"/>
    <property type="evidence" value="ECO:0007669"/>
    <property type="project" value="TreeGrafter"/>
</dbReference>
<dbReference type="Pfam" id="PF25917">
    <property type="entry name" value="BSH_RND"/>
    <property type="match status" value="1"/>
</dbReference>
<sequence length="315" mass="34301">MTVNYQHYPNWVALDAVIEPSKAATVSAQTSGRIIKLNYDVNDIVAENAALLEITSKEQGAHLASAEAQYAKANAQNIEAQAQLKRYKTLFPQGAISAGSMDEAQANAKSAQQAVSAARAGIVQATESLKYTAVSAPFSGIVTKRHVEQGETVSPGQPLYSGYSLTHMRAVTHVPQRYIDALKQLPQFQLTLADGTQIVSDKLNMFSFIDQVSHSYKVRIELPADTAGLIPGSLIKARFISGQRQTMFIPKSSLITINDLTGVYLLQNKQWVLNQVRLGQQNGDDVEVLAGLSNEDVIAKDAYQTLLQVQKQSKP</sequence>
<evidence type="ECO:0000313" key="6">
    <source>
        <dbReference type="Proteomes" id="UP000000753"/>
    </source>
</evidence>
<evidence type="ECO:0000256" key="2">
    <source>
        <dbReference type="SAM" id="Coils"/>
    </source>
</evidence>
<feature type="domain" description="Multidrug resistance protein MdtA-like alpha-helical hairpin" evidence="3">
    <location>
        <begin position="63"/>
        <end position="132"/>
    </location>
</feature>
<reference evidence="5 6" key="1">
    <citation type="journal article" date="2008" name="PLoS ONE">
        <title>Environmental adaptation: genomic analysis of the piezotolerant and psychrotolerant deep-sea iron reducing bacterium Shewanella piezotolerans WP3.</title>
        <authorList>
            <person name="Wang F."/>
            <person name="Wang J."/>
            <person name="Jian H."/>
            <person name="Zhang B."/>
            <person name="Li S."/>
            <person name="Wang F."/>
            <person name="Zeng X."/>
            <person name="Gao L."/>
            <person name="Bartlett D.H."/>
            <person name="Yu J."/>
            <person name="Hu S."/>
            <person name="Xiao X."/>
        </authorList>
    </citation>
    <scope>NUCLEOTIDE SEQUENCE [LARGE SCALE GENOMIC DNA]</scope>
    <source>
        <strain evidence="6">WP3 / JCM 13877</strain>
    </source>
</reference>
<gene>
    <name evidence="5" type="ordered locus">swp_3155</name>
</gene>
<evidence type="ECO:0000259" key="4">
    <source>
        <dbReference type="Pfam" id="PF25917"/>
    </source>
</evidence>
<dbReference type="Proteomes" id="UP000000753">
    <property type="component" value="Chromosome"/>
</dbReference>
<dbReference type="Gene3D" id="2.40.420.20">
    <property type="match status" value="1"/>
</dbReference>
<dbReference type="KEGG" id="swp:swp_3155"/>
<dbReference type="AlphaFoldDB" id="B8CQ00"/>
<comment type="similarity">
    <text evidence="1">Belongs to the membrane fusion protein (MFP) (TC 8.A.1) family.</text>
</comment>
<dbReference type="Gene3D" id="1.10.287.470">
    <property type="entry name" value="Helix hairpin bin"/>
    <property type="match status" value="1"/>
</dbReference>
<feature type="coiled-coil region" evidence="2">
    <location>
        <begin position="63"/>
        <end position="121"/>
    </location>
</feature>
<protein>
    <submittedName>
        <fullName evidence="5">AcrA/AcrE family protein</fullName>
    </submittedName>
</protein>
<name>B8CQ00_SHEPW</name>
<dbReference type="InterPro" id="IPR006143">
    <property type="entry name" value="RND_pump_MFP"/>
</dbReference>
<accession>B8CQ00</accession>
<dbReference type="NCBIfam" id="TIGR01730">
    <property type="entry name" value="RND_mfp"/>
    <property type="match status" value="1"/>
</dbReference>
<dbReference type="InterPro" id="IPR058625">
    <property type="entry name" value="MdtA-like_BSH"/>
</dbReference>
<dbReference type="STRING" id="225849.swp_3155"/>
<dbReference type="GO" id="GO:0015562">
    <property type="term" value="F:efflux transmembrane transporter activity"/>
    <property type="evidence" value="ECO:0007669"/>
    <property type="project" value="TreeGrafter"/>
</dbReference>
<dbReference type="EMBL" id="CP000472">
    <property type="protein sequence ID" value="ACJ29863.1"/>
    <property type="molecule type" value="Genomic_DNA"/>
</dbReference>
<keyword evidence="6" id="KW-1185">Reference proteome</keyword>
<dbReference type="Pfam" id="PF25876">
    <property type="entry name" value="HH_MFP_RND"/>
    <property type="match status" value="1"/>
</dbReference>
<dbReference type="PANTHER" id="PTHR30469:SF18">
    <property type="entry name" value="RESISTANCE-NODULATION-CELL DIVISION (RND) EFFLUX MEMBRANE FUSION PROTEIN-RELATED"/>
    <property type="match status" value="1"/>
</dbReference>
<evidence type="ECO:0000259" key="3">
    <source>
        <dbReference type="Pfam" id="PF25876"/>
    </source>
</evidence>
<proteinExistence type="inferred from homology"/>
<dbReference type="eggNOG" id="COG0845">
    <property type="taxonomic scope" value="Bacteria"/>
</dbReference>
<dbReference type="InterPro" id="IPR058624">
    <property type="entry name" value="MdtA-like_HH"/>
</dbReference>
<dbReference type="HOGENOM" id="CLU_018816_1_4_6"/>
<dbReference type="PANTHER" id="PTHR30469">
    <property type="entry name" value="MULTIDRUG RESISTANCE PROTEIN MDTA"/>
    <property type="match status" value="1"/>
</dbReference>
<feature type="domain" description="Multidrug resistance protein MdtA-like barrel-sandwich hybrid" evidence="4">
    <location>
        <begin position="23"/>
        <end position="158"/>
    </location>
</feature>
<dbReference type="SUPFAM" id="SSF111369">
    <property type="entry name" value="HlyD-like secretion proteins"/>
    <property type="match status" value="1"/>
</dbReference>